<organism evidence="3 4">
    <name type="scientific">Brachionus plicatilis</name>
    <name type="common">Marine rotifer</name>
    <name type="synonym">Brachionus muelleri</name>
    <dbReference type="NCBI Taxonomy" id="10195"/>
    <lineage>
        <taxon>Eukaryota</taxon>
        <taxon>Metazoa</taxon>
        <taxon>Spiralia</taxon>
        <taxon>Gnathifera</taxon>
        <taxon>Rotifera</taxon>
        <taxon>Eurotatoria</taxon>
        <taxon>Monogononta</taxon>
        <taxon>Pseudotrocha</taxon>
        <taxon>Ploima</taxon>
        <taxon>Brachionidae</taxon>
        <taxon>Brachionus</taxon>
    </lineage>
</organism>
<evidence type="ECO:0000256" key="2">
    <source>
        <dbReference type="SAM" id="Coils"/>
    </source>
</evidence>
<evidence type="ECO:0000313" key="4">
    <source>
        <dbReference type="Proteomes" id="UP000276133"/>
    </source>
</evidence>
<protein>
    <submittedName>
        <fullName evidence="3">Charged multivesicular body 2b</fullName>
    </submittedName>
</protein>
<gene>
    <name evidence="3" type="ORF">BpHYR1_053414</name>
</gene>
<feature type="coiled-coil region" evidence="2">
    <location>
        <begin position="7"/>
        <end position="52"/>
    </location>
</feature>
<reference evidence="3 4" key="1">
    <citation type="journal article" date="2018" name="Sci. Rep.">
        <title>Genomic signatures of local adaptation to the degree of environmental predictability in rotifers.</title>
        <authorList>
            <person name="Franch-Gras L."/>
            <person name="Hahn C."/>
            <person name="Garcia-Roger E.M."/>
            <person name="Carmona M.J."/>
            <person name="Serra M."/>
            <person name="Gomez A."/>
        </authorList>
    </citation>
    <scope>NUCLEOTIDE SEQUENCE [LARGE SCALE GENOMIC DNA]</scope>
    <source>
        <strain evidence="3">HYR1</strain>
    </source>
</reference>
<dbReference type="GO" id="GO:0007034">
    <property type="term" value="P:vacuolar transport"/>
    <property type="evidence" value="ECO:0007669"/>
    <property type="project" value="InterPro"/>
</dbReference>
<accession>A0A3M7S037</accession>
<name>A0A3M7S037_BRAPC</name>
<dbReference type="Pfam" id="PF03357">
    <property type="entry name" value="Snf7"/>
    <property type="match status" value="1"/>
</dbReference>
<sequence length="212" mass="23875">MNNLFGKKDVKEEMKAQNKVLRSAQRDIERDKSQLEREIKKIELEIKKMAKAGNKQACTILAKQLIQLKKQQTRNIAASTKITGIKSHTQVMASNVKLGEAMKTTTQTMVEMNKIQDPVKTAQIMKEFEKQSMKMGMTEDMINETLEDVLEGSDDEQQSDAIVNKVLDEIGIEISGKMINAPGPAKNKLQDQELNDEISDKEIQNLLANLKA</sequence>
<dbReference type="InterPro" id="IPR005024">
    <property type="entry name" value="Snf7_fam"/>
</dbReference>
<comment type="caution">
    <text evidence="3">The sequence shown here is derived from an EMBL/GenBank/DDBJ whole genome shotgun (WGS) entry which is preliminary data.</text>
</comment>
<dbReference type="OrthoDB" id="5594417at2759"/>
<keyword evidence="2" id="KW-0175">Coiled coil</keyword>
<evidence type="ECO:0000313" key="3">
    <source>
        <dbReference type="EMBL" id="RNA29191.1"/>
    </source>
</evidence>
<dbReference type="Proteomes" id="UP000276133">
    <property type="component" value="Unassembled WGS sequence"/>
</dbReference>
<keyword evidence="4" id="KW-1185">Reference proteome</keyword>
<proteinExistence type="inferred from homology"/>
<evidence type="ECO:0000256" key="1">
    <source>
        <dbReference type="ARBA" id="ARBA00006190"/>
    </source>
</evidence>
<dbReference type="PANTHER" id="PTHR10476">
    <property type="entry name" value="CHARGED MULTIVESICULAR BODY PROTEIN"/>
    <property type="match status" value="1"/>
</dbReference>
<dbReference type="EMBL" id="REGN01002265">
    <property type="protein sequence ID" value="RNA29191.1"/>
    <property type="molecule type" value="Genomic_DNA"/>
</dbReference>
<dbReference type="Gene3D" id="6.10.140.1230">
    <property type="match status" value="1"/>
</dbReference>
<dbReference type="AlphaFoldDB" id="A0A3M7S037"/>
<comment type="similarity">
    <text evidence="1">Belongs to the SNF7 family.</text>
</comment>
<dbReference type="STRING" id="10195.A0A3M7S037"/>